<dbReference type="EMBL" id="MU167260">
    <property type="protein sequence ID" value="KAG0146502.1"/>
    <property type="molecule type" value="Genomic_DNA"/>
</dbReference>
<dbReference type="Proteomes" id="UP000886653">
    <property type="component" value="Unassembled WGS sequence"/>
</dbReference>
<accession>A0A9P6NJ10</accession>
<sequence length="487" mass="55114">MTQYPELKQALYHWVIKAQERDLPVNDEMIQMKAHHFSAILGIGMKFSDGWMTKFKKRYNIHKVTLHGKASSVNPDDDVASAHAQLLEITKDYEPHNIYTADESGLCYCMPPNKVLATEQKAAKPKSFRGKPAHYYGFQYTSNKNTWMTGQIFGDWLQKLDHDFHKEGRKILLLLDNFPGHKAPVKTLNLTNIDVYFILPNLTSHLQPCDAGIIAAWKAHYRRDTISLVISKYEENPQMSAKEVYHLPLLDAMQMADLSWKHVSCKTVLNCWKHTRIIAALNQQPPSSSTPADHNLASDPELQTVIDEASIVLKNLKWCKGLDESRSEVRMSIQTLLNPKIERDSPDSNTPMPTDTEIIQATTTESDPDTFEEPKDGLEDFGDVTRTPISMTEISIVVDNIIHALNRRPRDADEPEWSSHIKALHGLLNDINQVHFHLLKQKAPRSSPRISPVPPFNAAELIEHSVASKRVVLGTVQKALVAMQTKA</sequence>
<gene>
    <name evidence="4" type="ORF">CROQUDRAFT_92647</name>
</gene>
<keyword evidence="5" id="KW-1185">Reference proteome</keyword>
<organism evidence="4 5">
    <name type="scientific">Cronartium quercuum f. sp. fusiforme G11</name>
    <dbReference type="NCBI Taxonomy" id="708437"/>
    <lineage>
        <taxon>Eukaryota</taxon>
        <taxon>Fungi</taxon>
        <taxon>Dikarya</taxon>
        <taxon>Basidiomycota</taxon>
        <taxon>Pucciniomycotina</taxon>
        <taxon>Pucciniomycetes</taxon>
        <taxon>Pucciniales</taxon>
        <taxon>Coleosporiaceae</taxon>
        <taxon>Cronartium</taxon>
    </lineage>
</organism>
<dbReference type="InterPro" id="IPR004875">
    <property type="entry name" value="DDE_SF_endonuclease_dom"/>
</dbReference>
<dbReference type="Pfam" id="PF03221">
    <property type="entry name" value="HTH_Tnp_Tc5"/>
    <property type="match status" value="1"/>
</dbReference>
<dbReference type="InterPro" id="IPR006600">
    <property type="entry name" value="HTH_CenpB_DNA-bd_dom"/>
</dbReference>
<dbReference type="PANTHER" id="PTHR19303:SF73">
    <property type="entry name" value="PROTEIN PDC2"/>
    <property type="match status" value="1"/>
</dbReference>
<dbReference type="SUPFAM" id="SSF46689">
    <property type="entry name" value="Homeodomain-like"/>
    <property type="match status" value="1"/>
</dbReference>
<evidence type="ECO:0000313" key="4">
    <source>
        <dbReference type="EMBL" id="KAG0146502.1"/>
    </source>
</evidence>
<dbReference type="SMART" id="SM00674">
    <property type="entry name" value="CENPB"/>
    <property type="match status" value="1"/>
</dbReference>
<evidence type="ECO:0000259" key="3">
    <source>
        <dbReference type="PROSITE" id="PS51253"/>
    </source>
</evidence>
<dbReference type="GO" id="GO:0005634">
    <property type="term" value="C:nucleus"/>
    <property type="evidence" value="ECO:0007669"/>
    <property type="project" value="TreeGrafter"/>
</dbReference>
<dbReference type="PANTHER" id="PTHR19303">
    <property type="entry name" value="TRANSPOSON"/>
    <property type="match status" value="1"/>
</dbReference>
<keyword evidence="1" id="KW-0238">DNA-binding</keyword>
<dbReference type="Gene3D" id="1.10.10.60">
    <property type="entry name" value="Homeodomain-like"/>
    <property type="match status" value="1"/>
</dbReference>
<evidence type="ECO:0000313" key="5">
    <source>
        <dbReference type="Proteomes" id="UP000886653"/>
    </source>
</evidence>
<evidence type="ECO:0000256" key="1">
    <source>
        <dbReference type="ARBA" id="ARBA00023125"/>
    </source>
</evidence>
<dbReference type="InterPro" id="IPR009057">
    <property type="entry name" value="Homeodomain-like_sf"/>
</dbReference>
<proteinExistence type="predicted"/>
<name>A0A9P6NJ10_9BASI</name>
<reference evidence="4" key="1">
    <citation type="submission" date="2013-11" db="EMBL/GenBank/DDBJ databases">
        <title>Genome sequence of the fusiform rust pathogen reveals effectors for host alternation and coevolution with pine.</title>
        <authorList>
            <consortium name="DOE Joint Genome Institute"/>
            <person name="Smith K."/>
            <person name="Pendleton A."/>
            <person name="Kubisiak T."/>
            <person name="Anderson C."/>
            <person name="Salamov A."/>
            <person name="Aerts A."/>
            <person name="Riley R."/>
            <person name="Clum A."/>
            <person name="Lindquist E."/>
            <person name="Ence D."/>
            <person name="Campbell M."/>
            <person name="Kronenberg Z."/>
            <person name="Feau N."/>
            <person name="Dhillon B."/>
            <person name="Hamelin R."/>
            <person name="Burleigh J."/>
            <person name="Smith J."/>
            <person name="Yandell M."/>
            <person name="Nelson C."/>
            <person name="Grigoriev I."/>
            <person name="Davis J."/>
        </authorList>
    </citation>
    <scope>NUCLEOTIDE SEQUENCE</scope>
    <source>
        <strain evidence="4">G11</strain>
    </source>
</reference>
<comment type="caution">
    <text evidence="4">The sequence shown here is derived from an EMBL/GenBank/DDBJ whole genome shotgun (WGS) entry which is preliminary data.</text>
</comment>
<feature type="domain" description="HTH CENPB-type" evidence="3">
    <location>
        <begin position="1"/>
        <end position="65"/>
    </location>
</feature>
<dbReference type="InterPro" id="IPR050863">
    <property type="entry name" value="CenT-Element_Derived"/>
</dbReference>
<evidence type="ECO:0000256" key="2">
    <source>
        <dbReference type="SAM" id="MobiDB-lite"/>
    </source>
</evidence>
<protein>
    <recommendedName>
        <fullName evidence="3">HTH CENPB-type domain-containing protein</fullName>
    </recommendedName>
</protein>
<dbReference type="GO" id="GO:0003677">
    <property type="term" value="F:DNA binding"/>
    <property type="evidence" value="ECO:0007669"/>
    <property type="project" value="UniProtKB-KW"/>
</dbReference>
<dbReference type="OrthoDB" id="162969at2759"/>
<dbReference type="AlphaFoldDB" id="A0A9P6NJ10"/>
<dbReference type="PROSITE" id="PS51253">
    <property type="entry name" value="HTH_CENPB"/>
    <property type="match status" value="1"/>
</dbReference>
<feature type="region of interest" description="Disordered" evidence="2">
    <location>
        <begin position="361"/>
        <end position="382"/>
    </location>
</feature>
<dbReference type="Pfam" id="PF03184">
    <property type="entry name" value="DDE_1"/>
    <property type="match status" value="1"/>
</dbReference>